<feature type="chain" id="PRO_5042080010" description="Protein kinase domain-containing protein" evidence="14">
    <location>
        <begin position="24"/>
        <end position="637"/>
    </location>
</feature>
<keyword evidence="4 13" id="KW-0812">Transmembrane</keyword>
<dbReference type="Gene3D" id="1.10.510.10">
    <property type="entry name" value="Transferase(Phosphotransferase) domain 1"/>
    <property type="match status" value="1"/>
</dbReference>
<feature type="signal peptide" evidence="14">
    <location>
        <begin position="1"/>
        <end position="23"/>
    </location>
</feature>
<dbReference type="SUPFAM" id="SSF56112">
    <property type="entry name" value="Protein kinase-like (PK-like)"/>
    <property type="match status" value="1"/>
</dbReference>
<evidence type="ECO:0000256" key="3">
    <source>
        <dbReference type="ARBA" id="ARBA00022679"/>
    </source>
</evidence>
<dbReference type="InterPro" id="IPR000719">
    <property type="entry name" value="Prot_kinase_dom"/>
</dbReference>
<accession>A0AAE1S3R7</accession>
<dbReference type="Gene3D" id="3.30.200.20">
    <property type="entry name" value="Phosphorylase Kinase, domain 1"/>
    <property type="match status" value="1"/>
</dbReference>
<organism evidence="16 17">
    <name type="scientific">Anisodus tanguticus</name>
    <dbReference type="NCBI Taxonomy" id="243964"/>
    <lineage>
        <taxon>Eukaryota</taxon>
        <taxon>Viridiplantae</taxon>
        <taxon>Streptophyta</taxon>
        <taxon>Embryophyta</taxon>
        <taxon>Tracheophyta</taxon>
        <taxon>Spermatophyta</taxon>
        <taxon>Magnoliopsida</taxon>
        <taxon>eudicotyledons</taxon>
        <taxon>Gunneridae</taxon>
        <taxon>Pentapetalae</taxon>
        <taxon>asterids</taxon>
        <taxon>lamiids</taxon>
        <taxon>Solanales</taxon>
        <taxon>Solanaceae</taxon>
        <taxon>Solanoideae</taxon>
        <taxon>Hyoscyameae</taxon>
        <taxon>Anisodus</taxon>
    </lineage>
</organism>
<keyword evidence="2" id="KW-0723">Serine/threonine-protein kinase</keyword>
<dbReference type="InterPro" id="IPR025287">
    <property type="entry name" value="WAK_GUB"/>
</dbReference>
<evidence type="ECO:0000256" key="10">
    <source>
        <dbReference type="ARBA" id="ARBA00023136"/>
    </source>
</evidence>
<keyword evidence="3" id="KW-0808">Transferase</keyword>
<dbReference type="AlphaFoldDB" id="A0AAE1S3R7"/>
<dbReference type="GO" id="GO:0004674">
    <property type="term" value="F:protein serine/threonine kinase activity"/>
    <property type="evidence" value="ECO:0007669"/>
    <property type="project" value="UniProtKB-KW"/>
</dbReference>
<gene>
    <name evidence="16" type="ORF">RND71_018196</name>
</gene>
<keyword evidence="8 12" id="KW-0067">ATP-binding</keyword>
<comment type="caution">
    <text evidence="16">The sequence shown here is derived from an EMBL/GenBank/DDBJ whole genome shotgun (WGS) entry which is preliminary data.</text>
</comment>
<evidence type="ECO:0000256" key="14">
    <source>
        <dbReference type="SAM" id="SignalP"/>
    </source>
</evidence>
<evidence type="ECO:0000256" key="9">
    <source>
        <dbReference type="ARBA" id="ARBA00022989"/>
    </source>
</evidence>
<dbReference type="GO" id="GO:0016020">
    <property type="term" value="C:membrane"/>
    <property type="evidence" value="ECO:0007669"/>
    <property type="project" value="UniProtKB-SubCell"/>
</dbReference>
<dbReference type="EMBL" id="JAVYJV010000009">
    <property type="protein sequence ID" value="KAK4362955.1"/>
    <property type="molecule type" value="Genomic_DNA"/>
</dbReference>
<keyword evidence="10 13" id="KW-0472">Membrane</keyword>
<evidence type="ECO:0000313" key="17">
    <source>
        <dbReference type="Proteomes" id="UP001291623"/>
    </source>
</evidence>
<dbReference type="GO" id="GO:0030247">
    <property type="term" value="F:polysaccharide binding"/>
    <property type="evidence" value="ECO:0007669"/>
    <property type="project" value="InterPro"/>
</dbReference>
<keyword evidence="17" id="KW-1185">Reference proteome</keyword>
<dbReference type="SMART" id="SM00220">
    <property type="entry name" value="S_TKc"/>
    <property type="match status" value="1"/>
</dbReference>
<dbReference type="InterPro" id="IPR045874">
    <property type="entry name" value="LRK10/LRL21-25-like"/>
</dbReference>
<feature type="domain" description="Protein kinase" evidence="15">
    <location>
        <begin position="333"/>
        <end position="618"/>
    </location>
</feature>
<evidence type="ECO:0000313" key="16">
    <source>
        <dbReference type="EMBL" id="KAK4362955.1"/>
    </source>
</evidence>
<evidence type="ECO:0000256" key="13">
    <source>
        <dbReference type="SAM" id="Phobius"/>
    </source>
</evidence>
<evidence type="ECO:0000256" key="11">
    <source>
        <dbReference type="ARBA" id="ARBA00023180"/>
    </source>
</evidence>
<comment type="subcellular location">
    <subcellularLocation>
        <location evidence="1">Membrane</location>
        <topology evidence="1">Single-pass type I membrane protein</topology>
    </subcellularLocation>
</comment>
<dbReference type="PROSITE" id="PS00107">
    <property type="entry name" value="PROTEIN_KINASE_ATP"/>
    <property type="match status" value="1"/>
</dbReference>
<sequence length="637" mass="71926">MFVRKLLIATLVLLVICTTISKAQNIIQCSSSCGDIHNINFPFRLKADPGNCGDSRFQLDCQNNRTVISLNSRKYNVLEINYDKFLIRAIDPGLEHQSRNCTSFPNYFTTTYPSSSTFGEIYPNIPVIYVNCLATVNSSRYVDTTFCGSQNKTSSSNSSQSQSYVAIGQDMSISDLAENCRVEMVGWASTRGLSGDNTPLSSIEGALSYGFELSWKRTFLCRECDAREDNTCFAEGDGYSCRHRCYDDTGFDLPLPCSIHYYGVLTILYGGIVIVSILSFRFFCGFIFLVALIVYKWRRRHLSMYQSIEDFLQIQSNLLPIKYSYSEIKKMTNKFKEKLGEGAYGTVFKGKLRSGPFVAVKMMHKSMASGQEFISEVSTIGRIHHVNVVQLVGFCVEGSKRALVYEFMLNGSLDKYISLQEGTVSLSYNQMFDISLGVARGIDYLHRGCDMQILHFDIKPHNILLDENFNPKISDFGLAKLCSSDDSIVSITAARGTMGYMAPELFYKNIGGVSYKADVYSYGMLLMEMAGRRKNMNPFADHLSQIYFPTWVYDQFNEGNDIEMQDASEEDRRFVKKMMIVALWCIQMKPADRPAMNKVVEMLEGNVDLLQMPPRPFIASREIAGDVIETIRISSDV</sequence>
<evidence type="ECO:0000256" key="12">
    <source>
        <dbReference type="PROSITE-ProRule" id="PRU10141"/>
    </source>
</evidence>
<feature type="transmembrane region" description="Helical" evidence="13">
    <location>
        <begin position="267"/>
        <end position="295"/>
    </location>
</feature>
<proteinExistence type="predicted"/>
<keyword evidence="6 12" id="KW-0547">Nucleotide-binding</keyword>
<keyword evidence="11" id="KW-0325">Glycoprotein</keyword>
<evidence type="ECO:0000256" key="8">
    <source>
        <dbReference type="ARBA" id="ARBA00022840"/>
    </source>
</evidence>
<dbReference type="Proteomes" id="UP001291623">
    <property type="component" value="Unassembled WGS sequence"/>
</dbReference>
<dbReference type="FunFam" id="3.30.200.20:FF:000178">
    <property type="entry name" value="serine/threonine-protein kinase PBS1-like"/>
    <property type="match status" value="1"/>
</dbReference>
<dbReference type="InterPro" id="IPR008271">
    <property type="entry name" value="Ser/Thr_kinase_AS"/>
</dbReference>
<name>A0AAE1S3R7_9SOLA</name>
<dbReference type="Pfam" id="PF13947">
    <property type="entry name" value="GUB_WAK_bind"/>
    <property type="match status" value="1"/>
</dbReference>
<dbReference type="FunFam" id="1.10.510.10:FF:000590">
    <property type="entry name" value="PR5-like receptor kinase"/>
    <property type="match status" value="1"/>
</dbReference>
<dbReference type="InterPro" id="IPR017441">
    <property type="entry name" value="Protein_kinase_ATP_BS"/>
</dbReference>
<dbReference type="PANTHER" id="PTHR27009">
    <property type="entry name" value="RUST RESISTANCE KINASE LR10-RELATED"/>
    <property type="match status" value="1"/>
</dbReference>
<evidence type="ECO:0000256" key="7">
    <source>
        <dbReference type="ARBA" id="ARBA00022777"/>
    </source>
</evidence>
<evidence type="ECO:0000256" key="4">
    <source>
        <dbReference type="ARBA" id="ARBA00022692"/>
    </source>
</evidence>
<dbReference type="PROSITE" id="PS50011">
    <property type="entry name" value="PROTEIN_KINASE_DOM"/>
    <property type="match status" value="1"/>
</dbReference>
<dbReference type="GO" id="GO:0005524">
    <property type="term" value="F:ATP binding"/>
    <property type="evidence" value="ECO:0007669"/>
    <property type="project" value="UniProtKB-UniRule"/>
</dbReference>
<reference evidence="16" key="1">
    <citation type="submission" date="2023-12" db="EMBL/GenBank/DDBJ databases">
        <title>Genome assembly of Anisodus tanguticus.</title>
        <authorList>
            <person name="Wang Y.-J."/>
        </authorList>
    </citation>
    <scope>NUCLEOTIDE SEQUENCE</scope>
    <source>
        <strain evidence="16">KB-2021</strain>
        <tissue evidence="16">Leaf</tissue>
    </source>
</reference>
<protein>
    <recommendedName>
        <fullName evidence="15">Protein kinase domain-containing protein</fullName>
    </recommendedName>
</protein>
<evidence type="ECO:0000256" key="2">
    <source>
        <dbReference type="ARBA" id="ARBA00022527"/>
    </source>
</evidence>
<keyword evidence="7" id="KW-0418">Kinase</keyword>
<dbReference type="Pfam" id="PF00069">
    <property type="entry name" value="Pkinase"/>
    <property type="match status" value="1"/>
</dbReference>
<evidence type="ECO:0000256" key="1">
    <source>
        <dbReference type="ARBA" id="ARBA00004479"/>
    </source>
</evidence>
<keyword evidence="9 13" id="KW-1133">Transmembrane helix</keyword>
<feature type="binding site" evidence="12">
    <location>
        <position position="361"/>
    </location>
    <ligand>
        <name>ATP</name>
        <dbReference type="ChEBI" id="CHEBI:30616"/>
    </ligand>
</feature>
<keyword evidence="5 14" id="KW-0732">Signal</keyword>
<dbReference type="InterPro" id="IPR011009">
    <property type="entry name" value="Kinase-like_dom_sf"/>
</dbReference>
<evidence type="ECO:0000256" key="5">
    <source>
        <dbReference type="ARBA" id="ARBA00022729"/>
    </source>
</evidence>
<dbReference type="PROSITE" id="PS00108">
    <property type="entry name" value="PROTEIN_KINASE_ST"/>
    <property type="match status" value="1"/>
</dbReference>
<evidence type="ECO:0000256" key="6">
    <source>
        <dbReference type="ARBA" id="ARBA00022741"/>
    </source>
</evidence>
<evidence type="ECO:0000259" key="15">
    <source>
        <dbReference type="PROSITE" id="PS50011"/>
    </source>
</evidence>